<proteinExistence type="predicted"/>
<dbReference type="Proteomes" id="UP001206206">
    <property type="component" value="Unassembled WGS sequence"/>
</dbReference>
<evidence type="ECO:0000313" key="1">
    <source>
        <dbReference type="EMBL" id="MCQ4044733.1"/>
    </source>
</evidence>
<gene>
    <name evidence="1" type="ORF">NON19_22555</name>
</gene>
<keyword evidence="2" id="KW-1185">Reference proteome</keyword>
<organism evidence="1 2">
    <name type="scientific">Streptantibioticus rubrisoli</name>
    <dbReference type="NCBI Taxonomy" id="1387313"/>
    <lineage>
        <taxon>Bacteria</taxon>
        <taxon>Bacillati</taxon>
        <taxon>Actinomycetota</taxon>
        <taxon>Actinomycetes</taxon>
        <taxon>Kitasatosporales</taxon>
        <taxon>Streptomycetaceae</taxon>
        <taxon>Streptantibioticus</taxon>
    </lineage>
</organism>
<comment type="caution">
    <text evidence="1">The sequence shown here is derived from an EMBL/GenBank/DDBJ whole genome shotgun (WGS) entry which is preliminary data.</text>
</comment>
<dbReference type="RefSeq" id="WP_255930726.1">
    <property type="nucleotide sequence ID" value="NZ_JANFNH010000031.1"/>
</dbReference>
<evidence type="ECO:0000313" key="2">
    <source>
        <dbReference type="Proteomes" id="UP001206206"/>
    </source>
</evidence>
<dbReference type="EMBL" id="JANFNH010000031">
    <property type="protein sequence ID" value="MCQ4044733.1"/>
    <property type="molecule type" value="Genomic_DNA"/>
</dbReference>
<protein>
    <recommendedName>
        <fullName evidence="3">DUF2383 domain-containing protein</fullName>
    </recommendedName>
</protein>
<name>A0ABT1PJP8_9ACTN</name>
<reference evidence="1 2" key="1">
    <citation type="submission" date="2022-06" db="EMBL/GenBank/DDBJ databases">
        <title>Draft genome sequence of type strain Streptomyces rubrisoli DSM 42083.</title>
        <authorList>
            <person name="Duangmal K."/>
            <person name="Klaysubun C."/>
        </authorList>
    </citation>
    <scope>NUCLEOTIDE SEQUENCE [LARGE SCALE GENOMIC DNA]</scope>
    <source>
        <strain evidence="1 2">DSM 42083</strain>
    </source>
</reference>
<accession>A0ABT1PJP8</accession>
<sequence>MNKIGKLLEELHDAETGLADEYRGVAERQSTDHGTHYPCHTLAAQCDQHAERIRAWAQRFGKDISAPKRSDALASAAGSLRHKASETFARRPESGLLLLRDLRQLYLKAEAVNIHWIMLAQVAQAVRDQELLEDVSGLHQQTLTQIKWLKTRVKDASPQILVVTD</sequence>
<evidence type="ECO:0008006" key="3">
    <source>
        <dbReference type="Google" id="ProtNLM"/>
    </source>
</evidence>